<gene>
    <name evidence="3" type="ORF">Ahy_A07g035946</name>
</gene>
<dbReference type="InterPro" id="IPR044824">
    <property type="entry name" value="MAIN-like"/>
</dbReference>
<dbReference type="Proteomes" id="UP000289738">
    <property type="component" value="Chromosome A07"/>
</dbReference>
<dbReference type="PANTHER" id="PTHR46033">
    <property type="entry name" value="PROTEIN MAIN-LIKE 2"/>
    <property type="match status" value="1"/>
</dbReference>
<feature type="compositionally biased region" description="Pro residues" evidence="1">
    <location>
        <begin position="243"/>
        <end position="256"/>
    </location>
</feature>
<sequence>MRWIRGLKDHTVLTDEIQIQRYVKCHIILLFGTILFGDKSGAAVHWKFLPLLRNFAGIIQYSWGSTCLANLNRSLCRATHVDCKEIDGPLTLLLTWAWIRLPFLAPIPSNPRVFPIANRWHNWERENYAYRYHTLAHYKRLLDDLQEGHAYGIDLVEPDVIPVDIREHSGVPNQERDLGASHGEVLTGTKNQDWSDTHSFWVMQWTNRYSHILAEDLISDLVFQEDPEGPPVHNQKDHQQELPAPPPQPPPPPPPIQQEYWSGTQSDVGEQASFSHLFGFMAPGPGYSHSANVHDIPTDQLAHPSGITLARMSLDSIPQVHTSSENSGARMSVDSSRSADATRGILHTCVNRRISMTLIQETNKSVDNEADDYLVDHPDSNEDEDEDEDENNDEDEDEDHDDDPEPSTG</sequence>
<feature type="domain" description="Aminotransferase-like plant mobile" evidence="2">
    <location>
        <begin position="10"/>
        <end position="147"/>
    </location>
</feature>
<dbReference type="EMBL" id="SDMP01000007">
    <property type="protein sequence ID" value="RYR49448.1"/>
    <property type="molecule type" value="Genomic_DNA"/>
</dbReference>
<evidence type="ECO:0000259" key="2">
    <source>
        <dbReference type="Pfam" id="PF10536"/>
    </source>
</evidence>
<accession>A0A445CEU8</accession>
<comment type="caution">
    <text evidence="3">The sequence shown here is derived from an EMBL/GenBank/DDBJ whole genome shotgun (WGS) entry which is preliminary data.</text>
</comment>
<dbReference type="InterPro" id="IPR019557">
    <property type="entry name" value="AminoTfrase-like_pln_mobile"/>
</dbReference>
<feature type="region of interest" description="Disordered" evidence="1">
    <location>
        <begin position="320"/>
        <end position="340"/>
    </location>
</feature>
<name>A0A445CEU8_ARAHY</name>
<feature type="region of interest" description="Disordered" evidence="1">
    <location>
        <begin position="224"/>
        <end position="261"/>
    </location>
</feature>
<dbReference type="GO" id="GO:0010073">
    <property type="term" value="P:meristem maintenance"/>
    <property type="evidence" value="ECO:0007669"/>
    <property type="project" value="InterPro"/>
</dbReference>
<dbReference type="Pfam" id="PF10536">
    <property type="entry name" value="PMD"/>
    <property type="match status" value="1"/>
</dbReference>
<protein>
    <recommendedName>
        <fullName evidence="2">Aminotransferase-like plant mobile domain-containing protein</fullName>
    </recommendedName>
</protein>
<feature type="region of interest" description="Disordered" evidence="1">
    <location>
        <begin position="361"/>
        <end position="409"/>
    </location>
</feature>
<dbReference type="PANTHER" id="PTHR46033:SF8">
    <property type="entry name" value="PROTEIN MAINTENANCE OF MERISTEMS-LIKE"/>
    <property type="match status" value="1"/>
</dbReference>
<feature type="compositionally biased region" description="Basic and acidic residues" evidence="1">
    <location>
        <begin position="170"/>
        <end position="179"/>
    </location>
</feature>
<evidence type="ECO:0000256" key="1">
    <source>
        <dbReference type="SAM" id="MobiDB-lite"/>
    </source>
</evidence>
<evidence type="ECO:0000313" key="4">
    <source>
        <dbReference type="Proteomes" id="UP000289738"/>
    </source>
</evidence>
<feature type="compositionally biased region" description="Acidic residues" evidence="1">
    <location>
        <begin position="381"/>
        <end position="409"/>
    </location>
</feature>
<keyword evidence="4" id="KW-1185">Reference proteome</keyword>
<organism evidence="3 4">
    <name type="scientific">Arachis hypogaea</name>
    <name type="common">Peanut</name>
    <dbReference type="NCBI Taxonomy" id="3818"/>
    <lineage>
        <taxon>Eukaryota</taxon>
        <taxon>Viridiplantae</taxon>
        <taxon>Streptophyta</taxon>
        <taxon>Embryophyta</taxon>
        <taxon>Tracheophyta</taxon>
        <taxon>Spermatophyta</taxon>
        <taxon>Magnoliopsida</taxon>
        <taxon>eudicotyledons</taxon>
        <taxon>Gunneridae</taxon>
        <taxon>Pentapetalae</taxon>
        <taxon>rosids</taxon>
        <taxon>fabids</taxon>
        <taxon>Fabales</taxon>
        <taxon>Fabaceae</taxon>
        <taxon>Papilionoideae</taxon>
        <taxon>50 kb inversion clade</taxon>
        <taxon>dalbergioids sensu lato</taxon>
        <taxon>Dalbergieae</taxon>
        <taxon>Pterocarpus clade</taxon>
        <taxon>Arachis</taxon>
    </lineage>
</organism>
<feature type="region of interest" description="Disordered" evidence="1">
    <location>
        <begin position="170"/>
        <end position="190"/>
    </location>
</feature>
<dbReference type="AlphaFoldDB" id="A0A445CEU8"/>
<reference evidence="3 4" key="1">
    <citation type="submission" date="2019-01" db="EMBL/GenBank/DDBJ databases">
        <title>Sequencing of cultivated peanut Arachis hypogaea provides insights into genome evolution and oil improvement.</title>
        <authorList>
            <person name="Chen X."/>
        </authorList>
    </citation>
    <scope>NUCLEOTIDE SEQUENCE [LARGE SCALE GENOMIC DNA]</scope>
    <source>
        <strain evidence="4">cv. Fuhuasheng</strain>
        <tissue evidence="3">Leaves</tissue>
    </source>
</reference>
<proteinExistence type="predicted"/>
<feature type="compositionally biased region" description="Polar residues" evidence="1">
    <location>
        <begin position="320"/>
        <end position="339"/>
    </location>
</feature>
<evidence type="ECO:0000313" key="3">
    <source>
        <dbReference type="EMBL" id="RYR49448.1"/>
    </source>
</evidence>